<organism evidence="5 6">
    <name type="scientific">Desulfolithobacter dissulfuricans</name>
    <dbReference type="NCBI Taxonomy" id="2795293"/>
    <lineage>
        <taxon>Bacteria</taxon>
        <taxon>Pseudomonadati</taxon>
        <taxon>Thermodesulfobacteriota</taxon>
        <taxon>Desulfobulbia</taxon>
        <taxon>Desulfobulbales</taxon>
        <taxon>Desulfobulbaceae</taxon>
        <taxon>Desulfolithobacter</taxon>
    </lineage>
</organism>
<evidence type="ECO:0000256" key="2">
    <source>
        <dbReference type="ARBA" id="ARBA00022980"/>
    </source>
</evidence>
<evidence type="ECO:0000256" key="4">
    <source>
        <dbReference type="SAM" id="MobiDB-lite"/>
    </source>
</evidence>
<evidence type="ECO:0000256" key="3">
    <source>
        <dbReference type="ARBA" id="ARBA00023274"/>
    </source>
</evidence>
<keyword evidence="2" id="KW-0689">Ribosomal protein</keyword>
<dbReference type="NCBIfam" id="TIGR04560">
    <property type="entry name" value="ribo_THX"/>
    <property type="match status" value="1"/>
</dbReference>
<evidence type="ECO:0008006" key="7">
    <source>
        <dbReference type="Google" id="ProtNLM"/>
    </source>
</evidence>
<keyword evidence="3" id="KW-0687">Ribonucleoprotein</keyword>
<evidence type="ECO:0000313" key="5">
    <source>
        <dbReference type="EMBL" id="BCO10428.1"/>
    </source>
</evidence>
<evidence type="ECO:0000256" key="1">
    <source>
        <dbReference type="ARBA" id="ARBA00010834"/>
    </source>
</evidence>
<comment type="similarity">
    <text evidence="1">Belongs to the bacterial ribosomal protein bTHX family.</text>
</comment>
<keyword evidence="6" id="KW-1185">Reference proteome</keyword>
<accession>A0A915U313</accession>
<dbReference type="AlphaFoldDB" id="A0A915U313"/>
<dbReference type="Proteomes" id="UP001063350">
    <property type="component" value="Chromosome"/>
</dbReference>
<evidence type="ECO:0000313" key="6">
    <source>
        <dbReference type="Proteomes" id="UP001063350"/>
    </source>
</evidence>
<dbReference type="InterPro" id="IPR031414">
    <property type="entry name" value="Ribosomal_bTHX"/>
</dbReference>
<reference evidence="5" key="1">
    <citation type="submission" date="2020-12" db="EMBL/GenBank/DDBJ databases">
        <title>Desulfobium dissulfuricans gen. nov., sp. nov., a novel mesophilic, sulfate-reducing bacterium isolated from a deep-sea hydrothermal vent.</title>
        <authorList>
            <person name="Hashimoto Y."/>
            <person name="Tame A."/>
            <person name="Sawayama S."/>
            <person name="Miyazaki J."/>
            <person name="Takai K."/>
            <person name="Nakagawa S."/>
        </authorList>
    </citation>
    <scope>NUCLEOTIDE SEQUENCE</scope>
    <source>
        <strain evidence="5">GF1</strain>
    </source>
</reference>
<feature type="region of interest" description="Disordered" evidence="4">
    <location>
        <begin position="1"/>
        <end position="21"/>
    </location>
</feature>
<protein>
    <recommendedName>
        <fullName evidence="7">30S ribosomal protein THX</fullName>
    </recommendedName>
</protein>
<sequence length="59" mass="6680">MHLTHHVLVRQDNPGRTENNLFGGILMGKGDLRTKRGKIVRGTFGNSRPKKKNAKKNKK</sequence>
<gene>
    <name evidence="5" type="ORF">GF1_28040</name>
</gene>
<proteinExistence type="inferred from homology"/>
<name>A0A915U313_9BACT</name>
<dbReference type="Pfam" id="PF17070">
    <property type="entry name" value="Thx"/>
    <property type="match status" value="1"/>
</dbReference>
<dbReference type="EMBL" id="AP024233">
    <property type="protein sequence ID" value="BCO10428.1"/>
    <property type="molecule type" value="Genomic_DNA"/>
</dbReference>
<dbReference type="GO" id="GO:0005840">
    <property type="term" value="C:ribosome"/>
    <property type="evidence" value="ECO:0007669"/>
    <property type="project" value="UniProtKB-KW"/>
</dbReference>
<dbReference type="InterPro" id="IPR030826">
    <property type="entry name" value="Ribosomal_bTHX/bTHXc/bTHXm"/>
</dbReference>
<dbReference type="KEGG" id="ddu:GF1_28040"/>
<dbReference type="GO" id="GO:1990904">
    <property type="term" value="C:ribonucleoprotein complex"/>
    <property type="evidence" value="ECO:0007669"/>
    <property type="project" value="UniProtKB-KW"/>
</dbReference>